<dbReference type="GO" id="GO:0043161">
    <property type="term" value="P:proteasome-mediated ubiquitin-dependent protein catabolic process"/>
    <property type="evidence" value="ECO:0007669"/>
    <property type="project" value="InterPro"/>
</dbReference>
<dbReference type="HOGENOM" id="CLU_079501_0_0_1"/>
<dbReference type="InParanoid" id="D8RHF4"/>
<gene>
    <name evidence="5" type="ORF">SELMODRAFT_411372</name>
</gene>
<evidence type="ECO:0000313" key="6">
    <source>
        <dbReference type="Proteomes" id="UP000001514"/>
    </source>
</evidence>
<dbReference type="PANTHER" id="PTHR13266:SF1">
    <property type="entry name" value="PROTEASOME INHIBITOR PI31 SUBUNIT"/>
    <property type="match status" value="1"/>
</dbReference>
<organism evidence="6">
    <name type="scientific">Selaginella moellendorffii</name>
    <name type="common">Spikemoss</name>
    <dbReference type="NCBI Taxonomy" id="88036"/>
    <lineage>
        <taxon>Eukaryota</taxon>
        <taxon>Viridiplantae</taxon>
        <taxon>Streptophyta</taxon>
        <taxon>Embryophyta</taxon>
        <taxon>Tracheophyta</taxon>
        <taxon>Lycopodiopsida</taxon>
        <taxon>Selaginellales</taxon>
        <taxon>Selaginellaceae</taxon>
        <taxon>Selaginella</taxon>
    </lineage>
</organism>
<dbReference type="Pfam" id="PF11566">
    <property type="entry name" value="PI31_Prot_N"/>
    <property type="match status" value="1"/>
</dbReference>
<keyword evidence="2" id="KW-0647">Proteasome</keyword>
<dbReference type="GO" id="GO:0070628">
    <property type="term" value="F:proteasome binding"/>
    <property type="evidence" value="ECO:0007669"/>
    <property type="project" value="InterPro"/>
</dbReference>
<dbReference type="OMA" id="PFGFPDI"/>
<dbReference type="PANTHER" id="PTHR13266">
    <property type="entry name" value="PROTEASOME INHIBITOR"/>
    <property type="match status" value="1"/>
</dbReference>
<dbReference type="GO" id="GO:0006511">
    <property type="term" value="P:ubiquitin-dependent protein catabolic process"/>
    <property type="evidence" value="ECO:0000318"/>
    <property type="project" value="GO_Central"/>
</dbReference>
<accession>D8RHF4</accession>
<dbReference type="InterPro" id="IPR045128">
    <property type="entry name" value="PI31-like"/>
</dbReference>
<name>D8RHF4_SELML</name>
<evidence type="ECO:0000256" key="2">
    <source>
        <dbReference type="ARBA" id="ARBA00022942"/>
    </source>
</evidence>
<proteinExistence type="inferred from homology"/>
<dbReference type="InterPro" id="IPR021625">
    <property type="entry name" value="PI31_Prot_N"/>
</dbReference>
<dbReference type="KEGG" id="smo:SELMODRAFT_411372"/>
<dbReference type="AlphaFoldDB" id="D8RHF4"/>
<dbReference type="Proteomes" id="UP000001514">
    <property type="component" value="Unassembled WGS sequence"/>
</dbReference>
<reference evidence="5 6" key="1">
    <citation type="journal article" date="2011" name="Science">
        <title>The Selaginella genome identifies genetic changes associated with the evolution of vascular plants.</title>
        <authorList>
            <person name="Banks J.A."/>
            <person name="Nishiyama T."/>
            <person name="Hasebe M."/>
            <person name="Bowman J.L."/>
            <person name="Gribskov M."/>
            <person name="dePamphilis C."/>
            <person name="Albert V.A."/>
            <person name="Aono N."/>
            <person name="Aoyama T."/>
            <person name="Ambrose B.A."/>
            <person name="Ashton N.W."/>
            <person name="Axtell M.J."/>
            <person name="Barker E."/>
            <person name="Barker M.S."/>
            <person name="Bennetzen J.L."/>
            <person name="Bonawitz N.D."/>
            <person name="Chapple C."/>
            <person name="Cheng C."/>
            <person name="Correa L.G."/>
            <person name="Dacre M."/>
            <person name="DeBarry J."/>
            <person name="Dreyer I."/>
            <person name="Elias M."/>
            <person name="Engstrom E.M."/>
            <person name="Estelle M."/>
            <person name="Feng L."/>
            <person name="Finet C."/>
            <person name="Floyd S.K."/>
            <person name="Frommer W.B."/>
            <person name="Fujita T."/>
            <person name="Gramzow L."/>
            <person name="Gutensohn M."/>
            <person name="Harholt J."/>
            <person name="Hattori M."/>
            <person name="Heyl A."/>
            <person name="Hirai T."/>
            <person name="Hiwatashi Y."/>
            <person name="Ishikawa M."/>
            <person name="Iwata M."/>
            <person name="Karol K.G."/>
            <person name="Koehler B."/>
            <person name="Kolukisaoglu U."/>
            <person name="Kubo M."/>
            <person name="Kurata T."/>
            <person name="Lalonde S."/>
            <person name="Li K."/>
            <person name="Li Y."/>
            <person name="Litt A."/>
            <person name="Lyons E."/>
            <person name="Manning G."/>
            <person name="Maruyama T."/>
            <person name="Michael T.P."/>
            <person name="Mikami K."/>
            <person name="Miyazaki S."/>
            <person name="Morinaga S."/>
            <person name="Murata T."/>
            <person name="Mueller-Roeber B."/>
            <person name="Nelson D.R."/>
            <person name="Obara M."/>
            <person name="Oguri Y."/>
            <person name="Olmstead R.G."/>
            <person name="Onodera N."/>
            <person name="Petersen B.L."/>
            <person name="Pils B."/>
            <person name="Prigge M."/>
            <person name="Rensing S.A."/>
            <person name="Riano-Pachon D.M."/>
            <person name="Roberts A.W."/>
            <person name="Sato Y."/>
            <person name="Scheller H.V."/>
            <person name="Schulz B."/>
            <person name="Schulz C."/>
            <person name="Shakirov E.V."/>
            <person name="Shibagaki N."/>
            <person name="Shinohara N."/>
            <person name="Shippen D.E."/>
            <person name="Soerensen I."/>
            <person name="Sotooka R."/>
            <person name="Sugimoto N."/>
            <person name="Sugita M."/>
            <person name="Sumikawa N."/>
            <person name="Tanurdzic M."/>
            <person name="Theissen G."/>
            <person name="Ulvskov P."/>
            <person name="Wakazuki S."/>
            <person name="Weng J.K."/>
            <person name="Willats W.W."/>
            <person name="Wipf D."/>
            <person name="Wolf P.G."/>
            <person name="Yang L."/>
            <person name="Zimmer A.D."/>
            <person name="Zhu Q."/>
            <person name="Mitros T."/>
            <person name="Hellsten U."/>
            <person name="Loque D."/>
            <person name="Otillar R."/>
            <person name="Salamov A."/>
            <person name="Schmutz J."/>
            <person name="Shapiro H."/>
            <person name="Lindquist E."/>
            <person name="Lucas S."/>
            <person name="Rokhsar D."/>
            <person name="Grigoriev I.V."/>
        </authorList>
    </citation>
    <scope>NUCLEOTIDE SEQUENCE [LARGE SCALE GENOMIC DNA]</scope>
</reference>
<keyword evidence="6" id="KW-1185">Reference proteome</keyword>
<evidence type="ECO:0000259" key="4">
    <source>
        <dbReference type="Pfam" id="PF11566"/>
    </source>
</evidence>
<evidence type="ECO:0000313" key="5">
    <source>
        <dbReference type="EMBL" id="EFJ28516.1"/>
    </source>
</evidence>
<dbReference type="GO" id="GO:0000502">
    <property type="term" value="C:proteasome complex"/>
    <property type="evidence" value="ECO:0007669"/>
    <property type="project" value="UniProtKB-KW"/>
</dbReference>
<dbReference type="STRING" id="88036.D8RHF4"/>
<evidence type="ECO:0000256" key="1">
    <source>
        <dbReference type="ARBA" id="ARBA00006405"/>
    </source>
</evidence>
<evidence type="ECO:0000256" key="3">
    <source>
        <dbReference type="SAM" id="MobiDB-lite"/>
    </source>
</evidence>
<feature type="region of interest" description="Disordered" evidence="3">
    <location>
        <begin position="201"/>
        <end position="268"/>
    </location>
</feature>
<dbReference type="eggNOG" id="KOG4761">
    <property type="taxonomic scope" value="Eukaryota"/>
</dbReference>
<feature type="region of interest" description="Disordered" evidence="3">
    <location>
        <begin position="148"/>
        <end position="169"/>
    </location>
</feature>
<comment type="similarity">
    <text evidence="1">Belongs to the proteasome inhibitor PI31 family.</text>
</comment>
<dbReference type="Gramene" id="EFJ28516">
    <property type="protein sequence ID" value="EFJ28516"/>
    <property type="gene ID" value="SELMODRAFT_411372"/>
</dbReference>
<dbReference type="GO" id="GO:0004866">
    <property type="term" value="F:endopeptidase inhibitor activity"/>
    <property type="evidence" value="ECO:0007669"/>
    <property type="project" value="InterPro"/>
</dbReference>
<dbReference type="FunCoup" id="D8RHF4">
    <property type="interactions" value="4235"/>
</dbReference>
<dbReference type="EMBL" id="GL377579">
    <property type="protein sequence ID" value="EFJ28516.1"/>
    <property type="molecule type" value="Genomic_DNA"/>
</dbReference>
<dbReference type="Gene3D" id="3.40.1000.30">
    <property type="match status" value="1"/>
</dbReference>
<protein>
    <recommendedName>
        <fullName evidence="4">PI31 proteasome regulator N-terminal domain-containing protein</fullName>
    </recommendedName>
</protein>
<sequence>MAPTDAVLAVIRASRPQFRSPHDRVAFALHAAFLASGYSLGATGSAAAASGASSEQEVGIDGWNELENAYAFKYFTDEKDLPKSVDVKCTAIGDMLMVDAAVEGGNDLFHLEIKVTDFAKDSDTGNYAQQYKDLDGIVKIVNSQVLSKCSTKPPEPATSTRRPYPATPGVSLIGRPVGLNDLLPGPGVGVFDHHRKDSTLESGEAGSLVGPGHPVWGNVPPGHDDPSGLTRPQGARFDPFGPPGVPGFEPQRFGRGGGRGDIQHFPNF</sequence>
<feature type="domain" description="PI31 proteasome regulator N-terminal" evidence="4">
    <location>
        <begin position="15"/>
        <end position="150"/>
    </location>
</feature>